<dbReference type="AlphaFoldDB" id="A0A8K0RK80"/>
<evidence type="ECO:0008006" key="4">
    <source>
        <dbReference type="Google" id="ProtNLM"/>
    </source>
</evidence>
<dbReference type="EMBL" id="JAGMVJ010000001">
    <property type="protein sequence ID" value="KAH7095367.1"/>
    <property type="molecule type" value="Genomic_DNA"/>
</dbReference>
<evidence type="ECO:0000256" key="1">
    <source>
        <dbReference type="SAM" id="SignalP"/>
    </source>
</evidence>
<accession>A0A8K0RK80</accession>
<keyword evidence="1" id="KW-0732">Signal</keyword>
<organism evidence="2 3">
    <name type="scientific">Paraphoma chrysanthemicola</name>
    <dbReference type="NCBI Taxonomy" id="798071"/>
    <lineage>
        <taxon>Eukaryota</taxon>
        <taxon>Fungi</taxon>
        <taxon>Dikarya</taxon>
        <taxon>Ascomycota</taxon>
        <taxon>Pezizomycotina</taxon>
        <taxon>Dothideomycetes</taxon>
        <taxon>Pleosporomycetidae</taxon>
        <taxon>Pleosporales</taxon>
        <taxon>Pleosporineae</taxon>
        <taxon>Phaeosphaeriaceae</taxon>
        <taxon>Paraphoma</taxon>
    </lineage>
</organism>
<sequence length="115" mass="12974">MPQAACRWVYLKFVFFILSHTGWSVGGLSPHSSDRGYFEPKSCVILMRDNISCRLMPPSIRVVLSSHRRPYCAGINKPRPEDLPSRSIIGRLRLSTCDRLPFAVWVADVGALTLK</sequence>
<reference evidence="2" key="1">
    <citation type="journal article" date="2021" name="Nat. Commun.">
        <title>Genetic determinants of endophytism in the Arabidopsis root mycobiome.</title>
        <authorList>
            <person name="Mesny F."/>
            <person name="Miyauchi S."/>
            <person name="Thiergart T."/>
            <person name="Pickel B."/>
            <person name="Atanasova L."/>
            <person name="Karlsson M."/>
            <person name="Huettel B."/>
            <person name="Barry K.W."/>
            <person name="Haridas S."/>
            <person name="Chen C."/>
            <person name="Bauer D."/>
            <person name="Andreopoulos W."/>
            <person name="Pangilinan J."/>
            <person name="LaButti K."/>
            <person name="Riley R."/>
            <person name="Lipzen A."/>
            <person name="Clum A."/>
            <person name="Drula E."/>
            <person name="Henrissat B."/>
            <person name="Kohler A."/>
            <person name="Grigoriev I.V."/>
            <person name="Martin F.M."/>
            <person name="Hacquard S."/>
        </authorList>
    </citation>
    <scope>NUCLEOTIDE SEQUENCE</scope>
    <source>
        <strain evidence="2">MPI-SDFR-AT-0120</strain>
    </source>
</reference>
<name>A0A8K0RK80_9PLEO</name>
<evidence type="ECO:0000313" key="2">
    <source>
        <dbReference type="EMBL" id="KAH7095367.1"/>
    </source>
</evidence>
<feature type="chain" id="PRO_5035418790" description="Secreted protein" evidence="1">
    <location>
        <begin position="25"/>
        <end position="115"/>
    </location>
</feature>
<feature type="signal peptide" evidence="1">
    <location>
        <begin position="1"/>
        <end position="24"/>
    </location>
</feature>
<proteinExistence type="predicted"/>
<protein>
    <recommendedName>
        <fullName evidence="4">Secreted protein</fullName>
    </recommendedName>
</protein>
<dbReference type="Proteomes" id="UP000813461">
    <property type="component" value="Unassembled WGS sequence"/>
</dbReference>
<keyword evidence="3" id="KW-1185">Reference proteome</keyword>
<gene>
    <name evidence="2" type="ORF">FB567DRAFT_27815</name>
</gene>
<evidence type="ECO:0000313" key="3">
    <source>
        <dbReference type="Proteomes" id="UP000813461"/>
    </source>
</evidence>
<comment type="caution">
    <text evidence="2">The sequence shown here is derived from an EMBL/GenBank/DDBJ whole genome shotgun (WGS) entry which is preliminary data.</text>
</comment>